<feature type="DNA-binding region" description="H-T-H motif" evidence="4">
    <location>
        <begin position="29"/>
        <end position="48"/>
    </location>
</feature>
<dbReference type="Gene3D" id="1.10.357.10">
    <property type="entry name" value="Tetracycline Repressor, domain 2"/>
    <property type="match status" value="1"/>
</dbReference>
<protein>
    <submittedName>
        <fullName evidence="6">TetR family transcriptional regulator</fullName>
    </submittedName>
</protein>
<dbReference type="EMBL" id="CP094970">
    <property type="protein sequence ID" value="UYM04168.1"/>
    <property type="molecule type" value="Genomic_DNA"/>
</dbReference>
<dbReference type="GO" id="GO:0000976">
    <property type="term" value="F:transcription cis-regulatory region binding"/>
    <property type="evidence" value="ECO:0007669"/>
    <property type="project" value="TreeGrafter"/>
</dbReference>
<feature type="domain" description="HTH tetR-type" evidence="5">
    <location>
        <begin position="6"/>
        <end position="66"/>
    </location>
</feature>
<dbReference type="RefSeq" id="WP_271632827.1">
    <property type="nucleotide sequence ID" value="NZ_CP094970.1"/>
</dbReference>
<dbReference type="InterPro" id="IPR001647">
    <property type="entry name" value="HTH_TetR"/>
</dbReference>
<dbReference type="Pfam" id="PF00440">
    <property type="entry name" value="TetR_N"/>
    <property type="match status" value="1"/>
</dbReference>
<name>A0AA46YKQ1_9ACTN</name>
<dbReference type="SUPFAM" id="SSF48498">
    <property type="entry name" value="Tetracyclin repressor-like, C-terminal domain"/>
    <property type="match status" value="1"/>
</dbReference>
<keyword evidence="1" id="KW-0805">Transcription regulation</keyword>
<dbReference type="SUPFAM" id="SSF46689">
    <property type="entry name" value="Homeodomain-like"/>
    <property type="match status" value="1"/>
</dbReference>
<reference evidence="6" key="1">
    <citation type="submission" date="2022-01" db="EMBL/GenBank/DDBJ databases">
        <title>Nocardioidaceae gen. sp. A5X3R13.</title>
        <authorList>
            <person name="Lopez Marin M.A."/>
            <person name="Uhlik O."/>
        </authorList>
    </citation>
    <scope>NUCLEOTIDE SEQUENCE</scope>
    <source>
        <strain evidence="6">A5X3R13</strain>
    </source>
</reference>
<dbReference type="PANTHER" id="PTHR30055:SF234">
    <property type="entry name" value="HTH-TYPE TRANSCRIPTIONAL REGULATOR BETI"/>
    <property type="match status" value="1"/>
</dbReference>
<dbReference type="InterPro" id="IPR036271">
    <property type="entry name" value="Tet_transcr_reg_TetR-rel_C_sf"/>
</dbReference>
<evidence type="ECO:0000313" key="6">
    <source>
        <dbReference type="EMBL" id="UYM04168.1"/>
    </source>
</evidence>
<keyword evidence="3" id="KW-0804">Transcription</keyword>
<dbReference type="Proteomes" id="UP001164390">
    <property type="component" value="Chromosome"/>
</dbReference>
<evidence type="ECO:0000256" key="2">
    <source>
        <dbReference type="ARBA" id="ARBA00023125"/>
    </source>
</evidence>
<keyword evidence="2 4" id="KW-0238">DNA-binding</keyword>
<organism evidence="6 7">
    <name type="scientific">Solicola gregarius</name>
    <dbReference type="NCBI Taxonomy" id="2908642"/>
    <lineage>
        <taxon>Bacteria</taxon>
        <taxon>Bacillati</taxon>
        <taxon>Actinomycetota</taxon>
        <taxon>Actinomycetes</taxon>
        <taxon>Propionibacteriales</taxon>
        <taxon>Nocardioidaceae</taxon>
        <taxon>Solicola</taxon>
    </lineage>
</organism>
<evidence type="ECO:0000256" key="4">
    <source>
        <dbReference type="PROSITE-ProRule" id="PRU00335"/>
    </source>
</evidence>
<dbReference type="InterPro" id="IPR009057">
    <property type="entry name" value="Homeodomain-like_sf"/>
</dbReference>
<dbReference type="PANTHER" id="PTHR30055">
    <property type="entry name" value="HTH-TYPE TRANSCRIPTIONAL REGULATOR RUTR"/>
    <property type="match status" value="1"/>
</dbReference>
<dbReference type="GO" id="GO:0003700">
    <property type="term" value="F:DNA-binding transcription factor activity"/>
    <property type="evidence" value="ECO:0007669"/>
    <property type="project" value="TreeGrafter"/>
</dbReference>
<evidence type="ECO:0000313" key="7">
    <source>
        <dbReference type="Proteomes" id="UP001164390"/>
    </source>
</evidence>
<accession>A0AA46YKQ1</accession>
<evidence type="ECO:0000259" key="5">
    <source>
        <dbReference type="PROSITE" id="PS50977"/>
    </source>
</evidence>
<dbReference type="KEGG" id="sgrg:L0C25_16680"/>
<dbReference type="PROSITE" id="PS50977">
    <property type="entry name" value="HTH_TETR_2"/>
    <property type="match status" value="1"/>
</dbReference>
<evidence type="ECO:0000256" key="3">
    <source>
        <dbReference type="ARBA" id="ARBA00023163"/>
    </source>
</evidence>
<dbReference type="InterPro" id="IPR050109">
    <property type="entry name" value="HTH-type_TetR-like_transc_reg"/>
</dbReference>
<evidence type="ECO:0000256" key="1">
    <source>
        <dbReference type="ARBA" id="ARBA00023015"/>
    </source>
</evidence>
<sequence>MARPIATGDEQLLAAADRILLAQGPAAFTLAKAAAEAGVSAATLIKRFGSKEALFLRLSQRWVSSMDAQLTEVAAGRATPLERFRAVALHGYADLDHAATAAMQLATLAVDLQNDAQRALLDVGWSHVRRHLSVHAADAIEAGALAGCPPPEQLARLVFTAMEGGCLSWSVHPEGSLVARLEDDLDALLSGWTTAASETNEGKGTR</sequence>
<proteinExistence type="predicted"/>
<gene>
    <name evidence="6" type="ORF">L0C25_16680</name>
</gene>
<dbReference type="AlphaFoldDB" id="A0AA46YKQ1"/>
<keyword evidence="7" id="KW-1185">Reference proteome</keyword>